<reference evidence="8 9" key="1">
    <citation type="journal article" date="2014" name="Int. J. Syst. Evol. Microbiol.">
        <title>Carboxylicivirga gen. nov. in the family Marinilabiliaceae with two novel species, Carboxylicivirga mesophila sp. nov. and Carboxylicivirga taeanensis sp. nov., and reclassification of Cytophaga fermentans as Saccharicrinis fermentans gen. nov., comb. nov.</title>
        <authorList>
            <person name="Yang S.H."/>
            <person name="Seo H.S."/>
            <person name="Woo J.H."/>
            <person name="Oh H.M."/>
            <person name="Jang H."/>
            <person name="Lee J.H."/>
            <person name="Kim S.J."/>
            <person name="Kwon K.K."/>
        </authorList>
    </citation>
    <scope>NUCLEOTIDE SEQUENCE [LARGE SCALE GENOMIC DNA]</scope>
    <source>
        <strain evidence="8 9">JCM 18290</strain>
    </source>
</reference>
<organism evidence="8 9">
    <name type="scientific">Carboxylicivirga mesophila</name>
    <dbReference type="NCBI Taxonomy" id="1166478"/>
    <lineage>
        <taxon>Bacteria</taxon>
        <taxon>Pseudomonadati</taxon>
        <taxon>Bacteroidota</taxon>
        <taxon>Bacteroidia</taxon>
        <taxon>Marinilabiliales</taxon>
        <taxon>Marinilabiliaceae</taxon>
        <taxon>Carboxylicivirga</taxon>
    </lineage>
</organism>
<keyword evidence="3 6" id="KW-0285">Flavoprotein</keyword>
<keyword evidence="4 6" id="KW-0274">FAD</keyword>
<proteinExistence type="inferred from homology"/>
<dbReference type="PROSITE" id="PS51645">
    <property type="entry name" value="PHR_CRY_ALPHA_BETA"/>
    <property type="match status" value="1"/>
</dbReference>
<dbReference type="InterPro" id="IPR002081">
    <property type="entry name" value="Cryptochrome/DNA_photolyase_1"/>
</dbReference>
<dbReference type="Pfam" id="PF03441">
    <property type="entry name" value="FAD_binding_7"/>
    <property type="match status" value="1"/>
</dbReference>
<protein>
    <submittedName>
        <fullName evidence="8">Deoxyribodipyrimidine photo-lyase</fullName>
    </submittedName>
</protein>
<dbReference type="Gene3D" id="1.25.40.80">
    <property type="match status" value="1"/>
</dbReference>
<dbReference type="PROSITE" id="PS00691">
    <property type="entry name" value="DNA_PHOTOLYASES_1_2"/>
    <property type="match status" value="1"/>
</dbReference>
<dbReference type="SUPFAM" id="SSF48173">
    <property type="entry name" value="Cryptochrome/photolyase FAD-binding domain"/>
    <property type="match status" value="1"/>
</dbReference>
<dbReference type="InterPro" id="IPR014729">
    <property type="entry name" value="Rossmann-like_a/b/a_fold"/>
</dbReference>
<comment type="cofactor">
    <cofactor evidence="1">
        <name>(6R)-5,10-methylene-5,6,7,8-tetrahydrofolate</name>
        <dbReference type="ChEBI" id="CHEBI:15636"/>
    </cofactor>
</comment>
<dbReference type="RefSeq" id="WP_212228755.1">
    <property type="nucleotide sequence ID" value="NZ_JAGUCN010000013.1"/>
</dbReference>
<feature type="domain" description="Photolyase/cryptochrome alpha/beta" evidence="7">
    <location>
        <begin position="4"/>
        <end position="134"/>
    </location>
</feature>
<comment type="cofactor">
    <cofactor evidence="2">
        <name>FAD</name>
        <dbReference type="ChEBI" id="CHEBI:57692"/>
    </cofactor>
</comment>
<dbReference type="InterPro" id="IPR005101">
    <property type="entry name" value="Cryptochr/Photolyase_FAD-bd"/>
</dbReference>
<evidence type="ECO:0000313" key="9">
    <source>
        <dbReference type="Proteomes" id="UP000721861"/>
    </source>
</evidence>
<sequence length="427" mass="49976">MTDKITIHWFRRDLRLDDNTALNAALNSPYPVLPVFIFDTKIIEELPSDDARISFIYQQLNNINQYLQKRFKSCILIKYGDPLEQWQKLLTEYNIGEVHFNRDYEPYALQRDQAITDLLSKKGIKVSSHKDHVIFEAQEVLKKDGSPYTVYTPYKKQWLSYFNNENCRVTPVNNGNLLEAKTSLPALSSFGFQSSSISIPAWNFDNIPDYAANRDIPYLDHTSHLGPHLRFGTISIRQAIAQSSGSDVFLSELIWREFFMQIMVHFPQVIVHNFKRKYDGIQWQNNQADFQRWCNGQTGYPLVDAGMRQLNQTGFMHNRVRMVCASFLCKHLLIDWRWGESYFAQKLLDYELASNNGNWQWAAGTGCDAAPYFRVFNPTEQQRKFDPEFKYIRRWINEFDSFDYASPMVEHKSARLRALDAYKSALQ</sequence>
<accession>A0ABS5KB31</accession>
<dbReference type="InterPro" id="IPR018394">
    <property type="entry name" value="DNA_photolyase_1_CS_C"/>
</dbReference>
<dbReference type="InterPro" id="IPR006050">
    <property type="entry name" value="DNA_photolyase_N"/>
</dbReference>
<name>A0ABS5KB31_9BACT</name>
<dbReference type="EMBL" id="JAGUCN010000013">
    <property type="protein sequence ID" value="MBS2212235.1"/>
    <property type="molecule type" value="Genomic_DNA"/>
</dbReference>
<dbReference type="InterPro" id="IPR036155">
    <property type="entry name" value="Crypto/Photolyase_N_sf"/>
</dbReference>
<evidence type="ECO:0000256" key="6">
    <source>
        <dbReference type="RuleBase" id="RU004182"/>
    </source>
</evidence>
<dbReference type="PRINTS" id="PR00147">
    <property type="entry name" value="DNAPHOTLYASE"/>
</dbReference>
<dbReference type="Gene3D" id="3.40.50.620">
    <property type="entry name" value="HUPs"/>
    <property type="match status" value="1"/>
</dbReference>
<keyword evidence="5 6" id="KW-0157">Chromophore</keyword>
<dbReference type="PANTHER" id="PTHR11455:SF9">
    <property type="entry name" value="CRYPTOCHROME CIRCADIAN CLOCK 5 ISOFORM X1"/>
    <property type="match status" value="1"/>
</dbReference>
<evidence type="ECO:0000313" key="8">
    <source>
        <dbReference type="EMBL" id="MBS2212235.1"/>
    </source>
</evidence>
<evidence type="ECO:0000256" key="3">
    <source>
        <dbReference type="ARBA" id="ARBA00022630"/>
    </source>
</evidence>
<evidence type="ECO:0000256" key="5">
    <source>
        <dbReference type="ARBA" id="ARBA00022991"/>
    </source>
</evidence>
<dbReference type="PROSITE" id="PS00394">
    <property type="entry name" value="DNA_PHOTOLYASES_1_1"/>
    <property type="match status" value="1"/>
</dbReference>
<dbReference type="PANTHER" id="PTHR11455">
    <property type="entry name" value="CRYPTOCHROME"/>
    <property type="match status" value="1"/>
</dbReference>
<evidence type="ECO:0000256" key="4">
    <source>
        <dbReference type="ARBA" id="ARBA00022827"/>
    </source>
</evidence>
<dbReference type="Pfam" id="PF00875">
    <property type="entry name" value="DNA_photolyase"/>
    <property type="match status" value="1"/>
</dbReference>
<evidence type="ECO:0000256" key="1">
    <source>
        <dbReference type="ARBA" id="ARBA00001932"/>
    </source>
</evidence>
<dbReference type="Gene3D" id="1.10.579.10">
    <property type="entry name" value="DNA Cyclobutane Dipyrimidine Photolyase, subunit A, domain 3"/>
    <property type="match status" value="1"/>
</dbReference>
<keyword evidence="9" id="KW-1185">Reference proteome</keyword>
<dbReference type="SUPFAM" id="SSF52425">
    <property type="entry name" value="Cryptochrome/photolyase, N-terminal domain"/>
    <property type="match status" value="1"/>
</dbReference>
<comment type="similarity">
    <text evidence="6">Belongs to the DNA photolyase family.</text>
</comment>
<comment type="caution">
    <text evidence="8">The sequence shown here is derived from an EMBL/GenBank/DDBJ whole genome shotgun (WGS) entry which is preliminary data.</text>
</comment>
<dbReference type="InterPro" id="IPR036134">
    <property type="entry name" value="Crypto/Photolyase_FAD-like_sf"/>
</dbReference>
<gene>
    <name evidence="8" type="ORF">KEM09_12525</name>
</gene>
<evidence type="ECO:0000256" key="2">
    <source>
        <dbReference type="ARBA" id="ARBA00001974"/>
    </source>
</evidence>
<dbReference type="Proteomes" id="UP000721861">
    <property type="component" value="Unassembled WGS sequence"/>
</dbReference>
<evidence type="ECO:0000259" key="7">
    <source>
        <dbReference type="PROSITE" id="PS51645"/>
    </source>
</evidence>